<protein>
    <submittedName>
        <fullName evidence="1">Uncharacterized protein</fullName>
    </submittedName>
</protein>
<dbReference type="AlphaFoldDB" id="A0A430R5B8"/>
<gene>
    <name evidence="1" type="ORF">CSW47_10230</name>
</gene>
<dbReference type="RefSeq" id="WP_126200634.1">
    <property type="nucleotide sequence ID" value="NZ_PELP01000321.1"/>
</dbReference>
<sequence length="98" mass="11183">MTALEQARLDVEEALRRYRECVEVEASEYGAEYERVTFMEYEAPAPDPCAEAFSRLVAAVRAYEGASGRREDLDLGALRDRVYEALDKGWARGFPSWK</sequence>
<reference evidence="1 2" key="1">
    <citation type="journal article" date="2019" name="Extremophiles">
        <title>Biogeography of thermophiles and predominance of Thermus scotoductus in domestic water heaters.</title>
        <authorList>
            <person name="Wilpiszeski R.L."/>
            <person name="Zhang Z."/>
            <person name="House C.H."/>
        </authorList>
    </citation>
    <scope>NUCLEOTIDE SEQUENCE [LARGE SCALE GENOMIC DNA]</scope>
    <source>
        <strain evidence="1 2">34_S34</strain>
    </source>
</reference>
<comment type="caution">
    <text evidence="1">The sequence shown here is derived from an EMBL/GenBank/DDBJ whole genome shotgun (WGS) entry which is preliminary data.</text>
</comment>
<dbReference type="Proteomes" id="UP000286734">
    <property type="component" value="Unassembled WGS sequence"/>
</dbReference>
<organism evidence="1 2">
    <name type="scientific">Thermus scotoductus</name>
    <dbReference type="NCBI Taxonomy" id="37636"/>
    <lineage>
        <taxon>Bacteria</taxon>
        <taxon>Thermotogati</taxon>
        <taxon>Deinococcota</taxon>
        <taxon>Deinococci</taxon>
        <taxon>Thermales</taxon>
        <taxon>Thermaceae</taxon>
        <taxon>Thermus</taxon>
    </lineage>
</organism>
<name>A0A430R5B8_THESC</name>
<evidence type="ECO:0000313" key="1">
    <source>
        <dbReference type="EMBL" id="RTH02632.1"/>
    </source>
</evidence>
<dbReference type="EMBL" id="PELP01000321">
    <property type="protein sequence ID" value="RTH02632.1"/>
    <property type="molecule type" value="Genomic_DNA"/>
</dbReference>
<accession>A0A430R5B8</accession>
<evidence type="ECO:0000313" key="2">
    <source>
        <dbReference type="Proteomes" id="UP000286734"/>
    </source>
</evidence>
<proteinExistence type="predicted"/>